<dbReference type="OrthoDB" id="4505556at2759"/>
<organism evidence="2 3">
    <name type="scientific">Dactylonectria estremocensis</name>
    <dbReference type="NCBI Taxonomy" id="1079267"/>
    <lineage>
        <taxon>Eukaryota</taxon>
        <taxon>Fungi</taxon>
        <taxon>Dikarya</taxon>
        <taxon>Ascomycota</taxon>
        <taxon>Pezizomycotina</taxon>
        <taxon>Sordariomycetes</taxon>
        <taxon>Hypocreomycetidae</taxon>
        <taxon>Hypocreales</taxon>
        <taxon>Nectriaceae</taxon>
        <taxon>Dactylonectria</taxon>
    </lineage>
</organism>
<evidence type="ECO:0000313" key="3">
    <source>
        <dbReference type="Proteomes" id="UP000717696"/>
    </source>
</evidence>
<evidence type="ECO:0000256" key="1">
    <source>
        <dbReference type="SAM" id="MobiDB-lite"/>
    </source>
</evidence>
<proteinExistence type="predicted"/>
<dbReference type="Proteomes" id="UP000717696">
    <property type="component" value="Unassembled WGS sequence"/>
</dbReference>
<feature type="region of interest" description="Disordered" evidence="1">
    <location>
        <begin position="447"/>
        <end position="467"/>
    </location>
</feature>
<dbReference type="EMBL" id="JAGMUU010000011">
    <property type="protein sequence ID" value="KAH7142787.1"/>
    <property type="molecule type" value="Genomic_DNA"/>
</dbReference>
<evidence type="ECO:0008006" key="4">
    <source>
        <dbReference type="Google" id="ProtNLM"/>
    </source>
</evidence>
<dbReference type="AlphaFoldDB" id="A0A9P9ERX2"/>
<evidence type="ECO:0000313" key="2">
    <source>
        <dbReference type="EMBL" id="KAH7142787.1"/>
    </source>
</evidence>
<reference evidence="2" key="1">
    <citation type="journal article" date="2021" name="Nat. Commun.">
        <title>Genetic determinants of endophytism in the Arabidopsis root mycobiome.</title>
        <authorList>
            <person name="Mesny F."/>
            <person name="Miyauchi S."/>
            <person name="Thiergart T."/>
            <person name="Pickel B."/>
            <person name="Atanasova L."/>
            <person name="Karlsson M."/>
            <person name="Huettel B."/>
            <person name="Barry K.W."/>
            <person name="Haridas S."/>
            <person name="Chen C."/>
            <person name="Bauer D."/>
            <person name="Andreopoulos W."/>
            <person name="Pangilinan J."/>
            <person name="LaButti K."/>
            <person name="Riley R."/>
            <person name="Lipzen A."/>
            <person name="Clum A."/>
            <person name="Drula E."/>
            <person name="Henrissat B."/>
            <person name="Kohler A."/>
            <person name="Grigoriev I.V."/>
            <person name="Martin F.M."/>
            <person name="Hacquard S."/>
        </authorList>
    </citation>
    <scope>NUCLEOTIDE SEQUENCE</scope>
    <source>
        <strain evidence="2">MPI-CAGE-AT-0021</strain>
    </source>
</reference>
<feature type="compositionally biased region" description="Acidic residues" evidence="1">
    <location>
        <begin position="448"/>
        <end position="467"/>
    </location>
</feature>
<sequence length="467" mass="53343">MATLTRLPPEVLQQILLHVHDGFQRHPLGGYHPPLGRYELKAMNYRANLSSLRSVNWLFHQLVTPLLFQHALISGGSGVKRLQQLSKNASLRRLVRRLEICVEVRPVTGFDAYSANLKMNEDKNLSYLGRLAIVIHSTLPRFSDLEILKLDLVDIPYQFQGDYDDLSSLSWEQDTANLFESLATAMRTSQLDKLDEVDLSLPLAYDFGHFLNNDTDDSHDTKRYPIEALFQRLKYLRLHCGQSTDDGEGIEFRHRQPNEEYNKYIRQLLPLAPNIHSLTLEGSDRLMLDKSELAPLRLRTLNLESLSIAGNAFTVLIQQSTALNDVILRGVYLESGMWKEILLAMSQSPITSFYIETCGYQMEGESAHFRPLDPGSRPSDSYIETTETDDLDACEAVFTRLRENKRQIYGSNYDEAADIERRIVELRETEIKLEMLNEYLRGRFAAEVSEDDSSDAEITDTEASDSE</sequence>
<protein>
    <recommendedName>
        <fullName evidence="4">F-box domain-containing protein</fullName>
    </recommendedName>
</protein>
<comment type="caution">
    <text evidence="2">The sequence shown here is derived from an EMBL/GenBank/DDBJ whole genome shotgun (WGS) entry which is preliminary data.</text>
</comment>
<accession>A0A9P9ERX2</accession>
<name>A0A9P9ERX2_9HYPO</name>
<keyword evidence="3" id="KW-1185">Reference proteome</keyword>
<gene>
    <name evidence="2" type="ORF">B0J13DRAFT_596110</name>
</gene>